<dbReference type="AlphaFoldDB" id="A0A7Y4L8G8"/>
<reference evidence="2 3" key="1">
    <citation type="submission" date="2020-05" db="EMBL/GenBank/DDBJ databases">
        <title>Genome sequence of Kribbella sandramycini ATCC 39419.</title>
        <authorList>
            <person name="Maclea K.S."/>
            <person name="Fair J.L."/>
        </authorList>
    </citation>
    <scope>NUCLEOTIDE SEQUENCE [LARGE SCALE GENOMIC DNA]</scope>
    <source>
        <strain evidence="2 3">ATCC 39419</strain>
    </source>
</reference>
<evidence type="ECO:0000313" key="2">
    <source>
        <dbReference type="EMBL" id="NOL45281.1"/>
    </source>
</evidence>
<keyword evidence="2" id="KW-0378">Hydrolase</keyword>
<proteinExistence type="predicted"/>
<dbReference type="GO" id="GO:0016020">
    <property type="term" value="C:membrane"/>
    <property type="evidence" value="ECO:0007669"/>
    <property type="project" value="TreeGrafter"/>
</dbReference>
<accession>A0A7Y4L8G8</accession>
<dbReference type="GO" id="GO:0016787">
    <property type="term" value="F:hydrolase activity"/>
    <property type="evidence" value="ECO:0007669"/>
    <property type="project" value="UniProtKB-KW"/>
</dbReference>
<dbReference type="PANTHER" id="PTHR43798">
    <property type="entry name" value="MONOACYLGLYCEROL LIPASE"/>
    <property type="match status" value="1"/>
</dbReference>
<gene>
    <name evidence="2" type="ORF">HPO96_34040</name>
</gene>
<dbReference type="InterPro" id="IPR029058">
    <property type="entry name" value="AB_hydrolase_fold"/>
</dbReference>
<dbReference type="PANTHER" id="PTHR43798:SF33">
    <property type="entry name" value="HYDROLASE, PUTATIVE (AFU_ORTHOLOGUE AFUA_2G14860)-RELATED"/>
    <property type="match status" value="1"/>
</dbReference>
<dbReference type="PRINTS" id="PR00111">
    <property type="entry name" value="ABHYDROLASE"/>
</dbReference>
<dbReference type="SUPFAM" id="SSF53474">
    <property type="entry name" value="alpha/beta-Hydrolases"/>
    <property type="match status" value="1"/>
</dbReference>
<dbReference type="Pfam" id="PF00561">
    <property type="entry name" value="Abhydrolase_1"/>
    <property type="match status" value="1"/>
</dbReference>
<dbReference type="Gene3D" id="3.40.50.1820">
    <property type="entry name" value="alpha/beta hydrolase"/>
    <property type="match status" value="1"/>
</dbReference>
<evidence type="ECO:0000313" key="3">
    <source>
        <dbReference type="Proteomes" id="UP000534306"/>
    </source>
</evidence>
<protein>
    <submittedName>
        <fullName evidence="2">Alpha/beta fold hydrolase</fullName>
    </submittedName>
</protein>
<organism evidence="2 3">
    <name type="scientific">Kribbella sandramycini</name>
    <dbReference type="NCBI Taxonomy" id="60450"/>
    <lineage>
        <taxon>Bacteria</taxon>
        <taxon>Bacillati</taxon>
        <taxon>Actinomycetota</taxon>
        <taxon>Actinomycetes</taxon>
        <taxon>Propionibacteriales</taxon>
        <taxon>Kribbellaceae</taxon>
        <taxon>Kribbella</taxon>
    </lineage>
</organism>
<evidence type="ECO:0000259" key="1">
    <source>
        <dbReference type="Pfam" id="PF00561"/>
    </source>
</evidence>
<name>A0A7Y4L8G8_9ACTN</name>
<comment type="caution">
    <text evidence="2">The sequence shown here is derived from an EMBL/GenBank/DDBJ whole genome shotgun (WGS) entry which is preliminary data.</text>
</comment>
<sequence>MDNLEVHGTSGPPVLLLPGGAEATLGFFPGLIEGLVADPGCHVIVHDRPGTGTSTLPGALADAPAHLNELITEVGLGPAVVVGQSLGGAVAVLLAQAHPENVAGLVLLDPTPINDPTLCSRIERMTRTLAALDRVPVVRGLIAAGLRASVARSTRNLDLRPECRAVFDRTANLDIPQLDRTVHGLAELSATLAPKPLPSVLITADRKPGAAITQAHTRLADALGATLRSFPGADHNVQLTHPDETLAATRALISELR</sequence>
<dbReference type="InterPro" id="IPR050266">
    <property type="entry name" value="AB_hydrolase_sf"/>
</dbReference>
<feature type="domain" description="AB hydrolase-1" evidence="1">
    <location>
        <begin position="12"/>
        <end position="242"/>
    </location>
</feature>
<keyword evidence="3" id="KW-1185">Reference proteome</keyword>
<dbReference type="Proteomes" id="UP000534306">
    <property type="component" value="Unassembled WGS sequence"/>
</dbReference>
<dbReference type="EMBL" id="JABJRC010000011">
    <property type="protein sequence ID" value="NOL45281.1"/>
    <property type="molecule type" value="Genomic_DNA"/>
</dbReference>
<dbReference type="InterPro" id="IPR000073">
    <property type="entry name" value="AB_hydrolase_1"/>
</dbReference>